<evidence type="ECO:0000259" key="6">
    <source>
        <dbReference type="PROSITE" id="PS50188"/>
    </source>
</evidence>
<gene>
    <name evidence="8" type="ORF">EGW08_015849</name>
</gene>
<dbReference type="Gene3D" id="1.10.720.30">
    <property type="entry name" value="SAP domain"/>
    <property type="match status" value="1"/>
</dbReference>
<evidence type="ECO:0000313" key="9">
    <source>
        <dbReference type="Proteomes" id="UP000271974"/>
    </source>
</evidence>
<evidence type="ECO:0000256" key="5">
    <source>
        <dbReference type="SAM" id="MobiDB-lite"/>
    </source>
</evidence>
<dbReference type="EMBL" id="RQTK01000666">
    <property type="protein sequence ID" value="RUS76398.1"/>
    <property type="molecule type" value="Genomic_DNA"/>
</dbReference>
<feature type="compositionally biased region" description="Basic residues" evidence="5">
    <location>
        <begin position="156"/>
        <end position="190"/>
    </location>
</feature>
<dbReference type="InterPro" id="IPR036361">
    <property type="entry name" value="SAP_dom_sf"/>
</dbReference>
<dbReference type="InterPro" id="IPR043136">
    <property type="entry name" value="B30.2/SPRY_sf"/>
</dbReference>
<comment type="caution">
    <text evidence="8">The sequence shown here is derived from an EMBL/GenBank/DDBJ whole genome shotgun (WGS) entry which is preliminary data.</text>
</comment>
<keyword evidence="4" id="KW-0539">Nucleus</keyword>
<evidence type="ECO:0000256" key="1">
    <source>
        <dbReference type="ARBA" id="ARBA00004123"/>
    </source>
</evidence>
<evidence type="ECO:0000313" key="8">
    <source>
        <dbReference type="EMBL" id="RUS76398.1"/>
    </source>
</evidence>
<dbReference type="Pfam" id="PF00622">
    <property type="entry name" value="SPRY"/>
    <property type="match status" value="1"/>
</dbReference>
<feature type="non-terminal residue" evidence="8">
    <location>
        <position position="422"/>
    </location>
</feature>
<dbReference type="CDD" id="cd12884">
    <property type="entry name" value="SPRY_hnRNP"/>
    <property type="match status" value="1"/>
</dbReference>
<dbReference type="STRING" id="188477.A0A433T4B8"/>
<dbReference type="PROSITE" id="PS50188">
    <property type="entry name" value="B302_SPRY"/>
    <property type="match status" value="1"/>
</dbReference>
<keyword evidence="2" id="KW-0488">Methylation</keyword>
<organism evidence="8 9">
    <name type="scientific">Elysia chlorotica</name>
    <name type="common">Eastern emerald elysia</name>
    <name type="synonym">Sea slug</name>
    <dbReference type="NCBI Taxonomy" id="188477"/>
    <lineage>
        <taxon>Eukaryota</taxon>
        <taxon>Metazoa</taxon>
        <taxon>Spiralia</taxon>
        <taxon>Lophotrochozoa</taxon>
        <taxon>Mollusca</taxon>
        <taxon>Gastropoda</taxon>
        <taxon>Heterobranchia</taxon>
        <taxon>Euthyneura</taxon>
        <taxon>Panpulmonata</taxon>
        <taxon>Sacoglossa</taxon>
        <taxon>Placobranchoidea</taxon>
        <taxon>Plakobranchidae</taxon>
        <taxon>Elysia</taxon>
    </lineage>
</organism>
<dbReference type="SUPFAM" id="SSF49899">
    <property type="entry name" value="Concanavalin A-like lectins/glucanases"/>
    <property type="match status" value="1"/>
</dbReference>
<protein>
    <recommendedName>
        <fullName evidence="10">SAP domain-containing protein</fullName>
    </recommendedName>
</protein>
<evidence type="ECO:0000256" key="4">
    <source>
        <dbReference type="ARBA" id="ARBA00023242"/>
    </source>
</evidence>
<dbReference type="InterPro" id="IPR001870">
    <property type="entry name" value="B30.2/SPRY"/>
</dbReference>
<evidence type="ECO:0000259" key="7">
    <source>
        <dbReference type="PROSITE" id="PS50800"/>
    </source>
</evidence>
<dbReference type="InterPro" id="IPR003034">
    <property type="entry name" value="SAP_dom"/>
</dbReference>
<dbReference type="SMART" id="SM00513">
    <property type="entry name" value="SAP"/>
    <property type="match status" value="1"/>
</dbReference>
<name>A0A433T4B8_ELYCH</name>
<comment type="subcellular location">
    <subcellularLocation>
        <location evidence="1">Nucleus</location>
    </subcellularLocation>
</comment>
<dbReference type="PROSITE" id="PS50800">
    <property type="entry name" value="SAP"/>
    <property type="match status" value="1"/>
</dbReference>
<dbReference type="InterPro" id="IPR003877">
    <property type="entry name" value="SPRY_dom"/>
</dbReference>
<dbReference type="InterPro" id="IPR013320">
    <property type="entry name" value="ConA-like_dom_sf"/>
</dbReference>
<dbReference type="GO" id="GO:0005634">
    <property type="term" value="C:nucleus"/>
    <property type="evidence" value="ECO:0007669"/>
    <property type="project" value="UniProtKB-SubCell"/>
</dbReference>
<keyword evidence="3" id="KW-0597">Phosphoprotein</keyword>
<dbReference type="PANTHER" id="PTHR12381">
    <property type="entry name" value="HETEROGENEOUS NUCLEAR RIBONUCLEOPROTEIN U FAMILY MEMBER"/>
    <property type="match status" value="1"/>
</dbReference>
<accession>A0A433T4B8</accession>
<evidence type="ECO:0008006" key="10">
    <source>
        <dbReference type="Google" id="ProtNLM"/>
    </source>
</evidence>
<dbReference type="Gene3D" id="2.60.120.920">
    <property type="match status" value="1"/>
</dbReference>
<dbReference type="OrthoDB" id="445357at2759"/>
<keyword evidence="9" id="KW-1185">Reference proteome</keyword>
<feature type="domain" description="SAP" evidence="7">
    <location>
        <begin position="6"/>
        <end position="40"/>
    </location>
</feature>
<dbReference type="SMART" id="SM00449">
    <property type="entry name" value="SPRY"/>
    <property type="match status" value="1"/>
</dbReference>
<reference evidence="8 9" key="1">
    <citation type="submission" date="2019-01" db="EMBL/GenBank/DDBJ databases">
        <title>A draft genome assembly of the solar-powered sea slug Elysia chlorotica.</title>
        <authorList>
            <person name="Cai H."/>
            <person name="Li Q."/>
            <person name="Fang X."/>
            <person name="Li J."/>
            <person name="Curtis N.E."/>
            <person name="Altenburger A."/>
            <person name="Shibata T."/>
            <person name="Feng M."/>
            <person name="Maeda T."/>
            <person name="Schwartz J.A."/>
            <person name="Shigenobu S."/>
            <person name="Lundholm N."/>
            <person name="Nishiyama T."/>
            <person name="Yang H."/>
            <person name="Hasebe M."/>
            <person name="Li S."/>
            <person name="Pierce S.K."/>
            <person name="Wang J."/>
        </authorList>
    </citation>
    <scope>NUCLEOTIDE SEQUENCE [LARGE SCALE GENOMIC DNA]</scope>
    <source>
        <strain evidence="8">EC2010</strain>
        <tissue evidence="8">Whole organism of an adult</tissue>
    </source>
</reference>
<feature type="domain" description="B30.2/SPRY" evidence="6">
    <location>
        <begin position="179"/>
        <end position="388"/>
    </location>
</feature>
<evidence type="ECO:0000256" key="3">
    <source>
        <dbReference type="ARBA" id="ARBA00022553"/>
    </source>
</evidence>
<proteinExistence type="predicted"/>
<dbReference type="InterPro" id="IPR035778">
    <property type="entry name" value="SPRY_hnRNP_U"/>
</dbReference>
<dbReference type="Pfam" id="PF02037">
    <property type="entry name" value="SAP"/>
    <property type="match status" value="1"/>
</dbReference>
<feature type="compositionally biased region" description="Acidic residues" evidence="5">
    <location>
        <begin position="43"/>
        <end position="108"/>
    </location>
</feature>
<dbReference type="GO" id="GO:0000380">
    <property type="term" value="P:alternative mRNA splicing, via spliceosome"/>
    <property type="evidence" value="ECO:0007669"/>
    <property type="project" value="TreeGrafter"/>
</dbReference>
<feature type="region of interest" description="Disordered" evidence="5">
    <location>
        <begin position="41"/>
        <end position="201"/>
    </location>
</feature>
<dbReference type="Proteomes" id="UP000271974">
    <property type="component" value="Unassembled WGS sequence"/>
</dbReference>
<sequence length="422" mass="48084">MSDIDPEKLKVAELRDELKARGLDTKGNKAALVARLKEALESAVEEVEQVEGEEEDETGEPEESEAPEEAEQDYEVQEAQDEEEEEEETAQLEEPQQEEESVQAEEASEEKAEEMQEETGQETNGDAEEEPPVELGDEFRTIDEATDDTEDGNTDRKRKRSRSRSRDRHRRSRSRERHRRSHSRERRHERRPSPPPRKVEMDDTAWENLTTFVLDRYDSDLNLRFDDNGIKAHPLTVDGFAFMWSGVRAMYGVTSGKVAYEVKALENLNVEHLSKDEPNPHVLRVGWSVNSTSLNLGEEELSYGYGGTAKASTECNFVDYGQTFGPGDVITAYLDMESDPVVISYAKNGEDLGTCFTVEKEKLGEQALFPHIMTKNTEFECNFGAREGPYFPLTDEFKFLEEIPEEERVRGHTPPATKEECE</sequence>
<evidence type="ECO:0000256" key="2">
    <source>
        <dbReference type="ARBA" id="ARBA00022481"/>
    </source>
</evidence>
<feature type="compositionally biased region" description="Acidic residues" evidence="5">
    <location>
        <begin position="115"/>
        <end position="136"/>
    </location>
</feature>
<dbReference type="SUPFAM" id="SSF68906">
    <property type="entry name" value="SAP domain"/>
    <property type="match status" value="1"/>
</dbReference>
<dbReference type="PANTHER" id="PTHR12381:SF56">
    <property type="entry name" value="B30.2_SPRY DOMAIN-CONTAINING PROTEIN-RELATED"/>
    <property type="match status" value="1"/>
</dbReference>
<dbReference type="GO" id="GO:0003723">
    <property type="term" value="F:RNA binding"/>
    <property type="evidence" value="ECO:0007669"/>
    <property type="project" value="TreeGrafter"/>
</dbReference>
<dbReference type="AlphaFoldDB" id="A0A433T4B8"/>